<name>A0ABR8PVN5_9CLOT</name>
<dbReference type="RefSeq" id="WP_143317595.1">
    <property type="nucleotide sequence ID" value="NZ_JACSRA010000020.1"/>
</dbReference>
<reference evidence="1 2" key="1">
    <citation type="submission" date="2020-08" db="EMBL/GenBank/DDBJ databases">
        <title>A Genomic Blueprint of the Chicken Gut Microbiome.</title>
        <authorList>
            <person name="Gilroy R."/>
            <person name="Ravi A."/>
            <person name="Getino M."/>
            <person name="Pursley I."/>
            <person name="Horton D.L."/>
            <person name="Alikhan N.-F."/>
            <person name="Baker D."/>
            <person name="Gharbi K."/>
            <person name="Hall N."/>
            <person name="Watson M."/>
            <person name="Adriaenssens E.M."/>
            <person name="Foster-Nyarko E."/>
            <person name="Jarju S."/>
            <person name="Secka A."/>
            <person name="Antonio M."/>
            <person name="Oren A."/>
            <person name="Chaudhuri R."/>
            <person name="La Ragione R.M."/>
            <person name="Hildebrand F."/>
            <person name="Pallen M.J."/>
        </authorList>
    </citation>
    <scope>NUCLEOTIDE SEQUENCE [LARGE SCALE GENOMIC DNA]</scope>
    <source>
        <strain evidence="1 2">Sa3CVN1</strain>
    </source>
</reference>
<dbReference type="EMBL" id="JACSRA010000020">
    <property type="protein sequence ID" value="MBD7912205.1"/>
    <property type="molecule type" value="Genomic_DNA"/>
</dbReference>
<evidence type="ECO:0000313" key="1">
    <source>
        <dbReference type="EMBL" id="MBD7912205.1"/>
    </source>
</evidence>
<gene>
    <name evidence="1" type="ORF">H9661_12645</name>
</gene>
<proteinExistence type="predicted"/>
<sequence>MPTYSLKAIISPEIVSFLNRNDQRIVIVKKNEKSKTNVAWVTFKPFQVNNVTWNTEYGIYASNVQIQNGATIDASSYSEASVKNMYPFQNGVFDSPISDSELKDNEYAIHNKSDEYEYLTFGLAQDVTANGTNYEGNPINAESVLYNQTVSFIPNEKICVFIESSFNDGTIITHIRSNVLNLDFTDDANVTIKYDKSIGGFVKQN</sequence>
<protein>
    <submittedName>
        <fullName evidence="1">Uncharacterized protein</fullName>
    </submittedName>
</protein>
<comment type="caution">
    <text evidence="1">The sequence shown here is derived from an EMBL/GenBank/DDBJ whole genome shotgun (WGS) entry which is preliminary data.</text>
</comment>
<dbReference type="Proteomes" id="UP000627781">
    <property type="component" value="Unassembled WGS sequence"/>
</dbReference>
<organism evidence="1 2">
    <name type="scientific">Clostridium cibarium</name>
    <dbReference type="NCBI Taxonomy" id="2762247"/>
    <lineage>
        <taxon>Bacteria</taxon>
        <taxon>Bacillati</taxon>
        <taxon>Bacillota</taxon>
        <taxon>Clostridia</taxon>
        <taxon>Eubacteriales</taxon>
        <taxon>Clostridiaceae</taxon>
        <taxon>Clostridium</taxon>
    </lineage>
</organism>
<evidence type="ECO:0000313" key="2">
    <source>
        <dbReference type="Proteomes" id="UP000627781"/>
    </source>
</evidence>
<keyword evidence="2" id="KW-1185">Reference proteome</keyword>
<accession>A0ABR8PVN5</accession>